<name>A0A922M6M4_SPOEX</name>
<evidence type="ECO:0000313" key="4">
    <source>
        <dbReference type="Proteomes" id="UP000814243"/>
    </source>
</evidence>
<sequence length="938" mass="107522">MFRNKYFNVASRNLMSDFRICASILKDFHPLIIDRSDAQAILDRAMQRLNLPNYLGASGASGTKVVTRKYLFDQIQGHNLPSFSEKLDYYEDFLLIPYGDTEIAKKCLKERFSYVKTELKKRWTKASKHDEVFLKNNRYWLEGTFEIPIESRPPQGRPPKSFEDLSERSRRRKTEEVRANLGPDVIIHAAQSVLQSTGHRDASKVLKEITNSPTRASKYRTAYSKVNNDDEVSPPLTPLQALLRTYLPNLLTNIFVEADLSRRNNKGNKPKTFPLLCSFAKGKKRMLSARGIYECNGYFRREQHTMPNGPYCDTLINIPRRGTNYRCHVNEEERKSLTIICKWGCDGSQQSKFKQSFDNDTDSDGNIFLSSFVPLRIVCGKDGKIIWQNPTPSSPRFCRPIRFWSSVGSKESTDVTKEEISYVQDSVRLLNSTKVILQNKEYEFEHILKMTMVDGKVCNAATGTKSTSRCYICGATSKTFNDLNSKNEVSPEALEFGLSVLHARIRISESILHLAYKLPVKKYGERRTTEERALEGQRKSETLWSALDMIAPSTPSTSRGQETPPPMLSHDLRNVDMAPSLAQNRGRRLSNIRRPLRDDELSALINYGSEEESDEEEEVTQSVAVPRVARMFMDEEDENVEEGCVNITLEWSPQPPRPITSQHPLCRRPPRRRVPRRCLIPKLPWSRATNLNLNGERFQIELLLRREPFSQNIGPTVSFTNPYEAFTAIWDREIIELIVRETNIYAQQLTTTMLEDGAMCPNSRITRYLRRFEVHAGHETSAVQEGHDPVSEIVPALVLKLLNGLEHKGHTIWMDNFYNSPALARELKVRGFDCVGTLRTNRQFVPSQLASITKKKRVGQMIGCTSGDVDLMVWRDKNRVAFVSTYHGVATSRCRDTLKPTVVQDYNICIGGVDRKDQQIAIYPIERRRTKVRYKKKF</sequence>
<feature type="region of interest" description="Disordered" evidence="1">
    <location>
        <begin position="552"/>
        <end position="572"/>
    </location>
</feature>
<dbReference type="EMBL" id="JACEFF010000764">
    <property type="protein sequence ID" value="KAH9631334.1"/>
    <property type="molecule type" value="Genomic_DNA"/>
</dbReference>
<dbReference type="Proteomes" id="UP000814243">
    <property type="component" value="Unassembled WGS sequence"/>
</dbReference>
<organism evidence="3 4">
    <name type="scientific">Spodoptera exigua</name>
    <name type="common">Beet armyworm</name>
    <name type="synonym">Noctua fulgens</name>
    <dbReference type="NCBI Taxonomy" id="7107"/>
    <lineage>
        <taxon>Eukaryota</taxon>
        <taxon>Metazoa</taxon>
        <taxon>Ecdysozoa</taxon>
        <taxon>Arthropoda</taxon>
        <taxon>Hexapoda</taxon>
        <taxon>Insecta</taxon>
        <taxon>Pterygota</taxon>
        <taxon>Neoptera</taxon>
        <taxon>Endopterygota</taxon>
        <taxon>Lepidoptera</taxon>
        <taxon>Glossata</taxon>
        <taxon>Ditrysia</taxon>
        <taxon>Noctuoidea</taxon>
        <taxon>Noctuidae</taxon>
        <taxon>Amphipyrinae</taxon>
        <taxon>Spodoptera</taxon>
    </lineage>
</organism>
<feature type="domain" description="PiggyBac transposable element-derived protein" evidence="2">
    <location>
        <begin position="766"/>
        <end position="936"/>
    </location>
</feature>
<dbReference type="AlphaFoldDB" id="A0A922M6M4"/>
<gene>
    <name evidence="3" type="ORF">HF086_007669</name>
</gene>
<feature type="region of interest" description="Disordered" evidence="1">
    <location>
        <begin position="150"/>
        <end position="176"/>
    </location>
</feature>
<evidence type="ECO:0000256" key="1">
    <source>
        <dbReference type="SAM" id="MobiDB-lite"/>
    </source>
</evidence>
<feature type="compositionally biased region" description="Basic and acidic residues" evidence="1">
    <location>
        <begin position="160"/>
        <end position="176"/>
    </location>
</feature>
<evidence type="ECO:0000259" key="2">
    <source>
        <dbReference type="Pfam" id="PF13843"/>
    </source>
</evidence>
<dbReference type="PANTHER" id="PTHR46599:SF3">
    <property type="entry name" value="PIGGYBAC TRANSPOSABLE ELEMENT-DERIVED PROTEIN 4"/>
    <property type="match status" value="1"/>
</dbReference>
<proteinExistence type="predicted"/>
<accession>A0A922M6M4</accession>
<evidence type="ECO:0000313" key="3">
    <source>
        <dbReference type="EMBL" id="KAH9631334.1"/>
    </source>
</evidence>
<reference evidence="3" key="1">
    <citation type="journal article" date="2021" name="G3 (Bethesda)">
        <title>Genome and transcriptome analysis of the beet armyworm Spodoptera exigua reveals targets for pest control. .</title>
        <authorList>
            <person name="Simon S."/>
            <person name="Breeschoten T."/>
            <person name="Jansen H.J."/>
            <person name="Dirks R.P."/>
            <person name="Schranz M.E."/>
            <person name="Ros V.I.D."/>
        </authorList>
    </citation>
    <scope>NUCLEOTIDE SEQUENCE</scope>
    <source>
        <strain evidence="3">TB_SE_WUR_2020</strain>
    </source>
</reference>
<dbReference type="Pfam" id="PF13843">
    <property type="entry name" value="DDE_Tnp_1_7"/>
    <property type="match status" value="1"/>
</dbReference>
<dbReference type="PANTHER" id="PTHR46599">
    <property type="entry name" value="PIGGYBAC TRANSPOSABLE ELEMENT-DERIVED PROTEIN 4"/>
    <property type="match status" value="1"/>
</dbReference>
<comment type="caution">
    <text evidence="3">The sequence shown here is derived from an EMBL/GenBank/DDBJ whole genome shotgun (WGS) entry which is preliminary data.</text>
</comment>
<dbReference type="InterPro" id="IPR029526">
    <property type="entry name" value="PGBD"/>
</dbReference>
<protein>
    <recommendedName>
        <fullName evidence="2">PiggyBac transposable element-derived protein domain-containing protein</fullName>
    </recommendedName>
</protein>